<evidence type="ECO:0000313" key="1">
    <source>
        <dbReference type="EMBL" id="TWT23621.1"/>
    </source>
</evidence>
<dbReference type="InterPro" id="IPR049723">
    <property type="entry name" value="BPSL0761-like"/>
</dbReference>
<keyword evidence="2" id="KW-1185">Reference proteome</keyword>
<dbReference type="EMBL" id="VOHK01000001">
    <property type="protein sequence ID" value="TWT23621.1"/>
    <property type="molecule type" value="Genomic_DNA"/>
</dbReference>
<proteinExistence type="predicted"/>
<organism evidence="1 2">
    <name type="scientific">Luteimonas marina</name>
    <dbReference type="NCBI Taxonomy" id="488485"/>
    <lineage>
        <taxon>Bacteria</taxon>
        <taxon>Pseudomonadati</taxon>
        <taxon>Pseudomonadota</taxon>
        <taxon>Gammaproteobacteria</taxon>
        <taxon>Lysobacterales</taxon>
        <taxon>Lysobacteraceae</taxon>
        <taxon>Luteimonas</taxon>
    </lineage>
</organism>
<sequence length="94" mass="10185">MTLPDERARALVWAGGFLVELARNASLPLRVRQRAVLIARHFPTAGEVMLAATVTESGTGVGLVLGPAEDGRDWMADCPQGPLTMSTRLEWPEE</sequence>
<reference evidence="1 2" key="1">
    <citation type="journal article" date="2008" name="Int. J. Syst. Evol. Microbiol.">
        <title>Luteimonas marina sp. nov., isolated from seawater.</title>
        <authorList>
            <person name="Baik K.S."/>
            <person name="Park S.C."/>
            <person name="Kim M.S."/>
            <person name="Kim E.M."/>
            <person name="Park C."/>
            <person name="Chun J."/>
            <person name="Seong C.N."/>
        </authorList>
    </citation>
    <scope>NUCLEOTIDE SEQUENCE [LARGE SCALE GENOMIC DNA]</scope>
    <source>
        <strain evidence="1 2">FR1330</strain>
    </source>
</reference>
<name>A0A5C5UBB6_9GAMM</name>
<dbReference type="Proteomes" id="UP000319980">
    <property type="component" value="Unassembled WGS sequence"/>
</dbReference>
<evidence type="ECO:0000313" key="2">
    <source>
        <dbReference type="Proteomes" id="UP000319980"/>
    </source>
</evidence>
<accession>A0A5C5UBB6</accession>
<comment type="caution">
    <text evidence="1">The sequence shown here is derived from an EMBL/GenBank/DDBJ whole genome shotgun (WGS) entry which is preliminary data.</text>
</comment>
<dbReference type="RefSeq" id="WP_146384917.1">
    <property type="nucleotide sequence ID" value="NZ_VOHK01000001.1"/>
</dbReference>
<dbReference type="AlphaFoldDB" id="A0A5C5UBB6"/>
<protein>
    <submittedName>
        <fullName evidence="1">Uncharacterized protein</fullName>
    </submittedName>
</protein>
<gene>
    <name evidence="1" type="ORF">FQY83_03050</name>
</gene>
<dbReference type="NCBIfam" id="NF041728">
    <property type="entry name" value="BPSL0761_fam"/>
    <property type="match status" value="1"/>
</dbReference>